<evidence type="ECO:0000313" key="4">
    <source>
        <dbReference type="Proteomes" id="UP001642409"/>
    </source>
</evidence>
<evidence type="ECO:0000256" key="1">
    <source>
        <dbReference type="SAM" id="Phobius"/>
    </source>
</evidence>
<feature type="transmembrane region" description="Helical" evidence="1">
    <location>
        <begin position="20"/>
        <end position="42"/>
    </location>
</feature>
<protein>
    <submittedName>
        <fullName evidence="3">Hypothetical_protein</fullName>
    </submittedName>
</protein>
<evidence type="ECO:0000313" key="2">
    <source>
        <dbReference type="EMBL" id="CAI9933773.1"/>
    </source>
</evidence>
<gene>
    <name evidence="2" type="ORF">HINF_LOCUS21418</name>
    <name evidence="3" type="ORF">HINF_LOCUS72693</name>
</gene>
<reference evidence="3 4" key="2">
    <citation type="submission" date="2024-07" db="EMBL/GenBank/DDBJ databases">
        <authorList>
            <person name="Akdeniz Z."/>
        </authorList>
    </citation>
    <scope>NUCLEOTIDE SEQUENCE [LARGE SCALE GENOMIC DNA]</scope>
</reference>
<keyword evidence="1" id="KW-0472">Membrane</keyword>
<comment type="caution">
    <text evidence="2">The sequence shown here is derived from an EMBL/GenBank/DDBJ whole genome shotgun (WGS) entry which is preliminary data.</text>
</comment>
<accession>A0AA86P8J8</accession>
<organism evidence="2">
    <name type="scientific">Hexamita inflata</name>
    <dbReference type="NCBI Taxonomy" id="28002"/>
    <lineage>
        <taxon>Eukaryota</taxon>
        <taxon>Metamonada</taxon>
        <taxon>Diplomonadida</taxon>
        <taxon>Hexamitidae</taxon>
        <taxon>Hexamitinae</taxon>
        <taxon>Hexamita</taxon>
    </lineage>
</organism>
<keyword evidence="1" id="KW-1133">Transmembrane helix</keyword>
<dbReference type="EMBL" id="CATOUU010000549">
    <property type="protein sequence ID" value="CAI9933773.1"/>
    <property type="molecule type" value="Genomic_DNA"/>
</dbReference>
<dbReference type="AlphaFoldDB" id="A0AA86P8J8"/>
<evidence type="ECO:0000313" key="3">
    <source>
        <dbReference type="EMBL" id="CAL6104253.1"/>
    </source>
</evidence>
<dbReference type="Proteomes" id="UP001642409">
    <property type="component" value="Unassembled WGS sequence"/>
</dbReference>
<dbReference type="EMBL" id="CAXDID020000581">
    <property type="protein sequence ID" value="CAL6104253.1"/>
    <property type="molecule type" value="Genomic_DNA"/>
</dbReference>
<reference evidence="2" key="1">
    <citation type="submission" date="2023-06" db="EMBL/GenBank/DDBJ databases">
        <authorList>
            <person name="Kurt Z."/>
        </authorList>
    </citation>
    <scope>NUCLEOTIDE SEQUENCE</scope>
</reference>
<sequence>MQRLAVARFRAFPSRVGIYILYQQTYFTAVFSFVCFVQLAYVNLFRIRPQGLNAGSRYVHSSNQSLSNTSSNSAANFWAKLQRSIQFSRPCCHQNRSCSSQHHNRWSYCTQSNLVDSVPSSYLSSLSCTESKILKRTSSCA</sequence>
<keyword evidence="1" id="KW-0812">Transmembrane</keyword>
<proteinExistence type="predicted"/>
<keyword evidence="4" id="KW-1185">Reference proteome</keyword>
<name>A0AA86P8J8_9EUKA</name>